<dbReference type="EMBL" id="JADFTT010000837">
    <property type="protein sequence ID" value="KAG5758390.1"/>
    <property type="molecule type" value="Genomic_DNA"/>
</dbReference>
<dbReference type="GO" id="GO:0008270">
    <property type="term" value="F:zinc ion binding"/>
    <property type="evidence" value="ECO:0007669"/>
    <property type="project" value="InterPro"/>
</dbReference>
<dbReference type="GO" id="GO:0000981">
    <property type="term" value="F:DNA-binding transcription factor activity, RNA polymerase II-specific"/>
    <property type="evidence" value="ECO:0007669"/>
    <property type="project" value="InterPro"/>
</dbReference>
<evidence type="ECO:0000313" key="5">
    <source>
        <dbReference type="EMBL" id="KAG5758390.1"/>
    </source>
</evidence>
<protein>
    <recommendedName>
        <fullName evidence="4">Zn(2)-C6 fungal-type domain-containing protein</fullName>
    </recommendedName>
</protein>
<dbReference type="InterPro" id="IPR001138">
    <property type="entry name" value="Zn2Cys6_DnaBD"/>
</dbReference>
<dbReference type="AlphaFoldDB" id="A0A9P7L239"/>
<dbReference type="GO" id="GO:0003677">
    <property type="term" value="F:DNA binding"/>
    <property type="evidence" value="ECO:0007669"/>
    <property type="project" value="InterPro"/>
</dbReference>
<feature type="compositionally biased region" description="Basic residues" evidence="3">
    <location>
        <begin position="133"/>
        <end position="146"/>
    </location>
</feature>
<accession>A0A9P7L239</accession>
<keyword evidence="1" id="KW-0479">Metal-binding</keyword>
<proteinExistence type="predicted"/>
<dbReference type="Proteomes" id="UP000750502">
    <property type="component" value="Unassembled WGS sequence"/>
</dbReference>
<dbReference type="OrthoDB" id="10067394at2759"/>
<evidence type="ECO:0000256" key="3">
    <source>
        <dbReference type="SAM" id="MobiDB-lite"/>
    </source>
</evidence>
<keyword evidence="2" id="KW-0539">Nucleus</keyword>
<sequence length="685" mass="76377">MAPALATNLFNLSVLDKAWFGATTHPLSILSYLLGPTGGVCQQSETVRVLEASFRRHLEDPVRRSNMASSSQDEVSPGVELNSSQKRVGTEPPKPQKRISSACNPCRYKHIKCDGGTPCTRCKEEGKSCHYTKSRRGVRTSKKTSMKKGEALVTDQDDTTESTPSPDLTGSGIPFPQMIPSTTCSTIHSLDLYYAHFHVAHSWLPPRKKLEDLYKTQPENLRFLVATVTYIGSLYLDNVDKTQLQQNAYRMSNDTLSPTLWSVQALLCLSVTEFGRQYRNVGEIMLDRAFALASHLELQSKEFADSETDPVLAESCRRTYWGLYTHEMLLGLRQNQFYSTLYPPGPSFVVGLPCEDWDYQAGNIPAPMNLEEYDRLGLSGEYSSWAYFVDLIRIYHIHVAPFLHDCNQAARHNLKYASQLIDSWRFRIKDSKKYRIGEDGMFDMILYHALVVSFGLEIRMQAHFYGNWDEHIAASLLHSVAIEHDTPSPLVLQAPLRLMALLGSQLVPEKFSPSCLLDLEQAASPLCHAVLHGAGQPDYRSRVLFLAEFLKKSGEFWPRSKTLSNVFMEALGRGGHEHGYTGVSQATSAVGDRPGSTTEVESLWLRSPTLEHMRGWSGLPSYPLQCEPETSVVAWAGNLTQAPGGDMTVSDITADTGSSVLNIHMEAECSGDKSRGHSVPVKEEK</sequence>
<evidence type="ECO:0000259" key="4">
    <source>
        <dbReference type="PROSITE" id="PS50048"/>
    </source>
</evidence>
<dbReference type="CDD" id="cd00067">
    <property type="entry name" value="GAL4"/>
    <property type="match status" value="1"/>
</dbReference>
<dbReference type="InterPro" id="IPR007219">
    <property type="entry name" value="XnlR_reg_dom"/>
</dbReference>
<organism evidence="5 6">
    <name type="scientific">Fusarium xylarioides</name>
    <dbReference type="NCBI Taxonomy" id="221167"/>
    <lineage>
        <taxon>Eukaryota</taxon>
        <taxon>Fungi</taxon>
        <taxon>Dikarya</taxon>
        <taxon>Ascomycota</taxon>
        <taxon>Pezizomycotina</taxon>
        <taxon>Sordariomycetes</taxon>
        <taxon>Hypocreomycetidae</taxon>
        <taxon>Hypocreales</taxon>
        <taxon>Nectriaceae</taxon>
        <taxon>Fusarium</taxon>
        <taxon>Fusarium fujikuroi species complex</taxon>
    </lineage>
</organism>
<dbReference type="InterPro" id="IPR036864">
    <property type="entry name" value="Zn2-C6_fun-type_DNA-bd_sf"/>
</dbReference>
<evidence type="ECO:0000313" key="6">
    <source>
        <dbReference type="Proteomes" id="UP000750502"/>
    </source>
</evidence>
<comment type="caution">
    <text evidence="5">The sequence shown here is derived from an EMBL/GenBank/DDBJ whole genome shotgun (WGS) entry which is preliminary data.</text>
</comment>
<dbReference type="PANTHER" id="PTHR47431:SF1">
    <property type="entry name" value="ZN(II)2CYS6 TRANSCRIPTION FACTOR (EUROFUNG)"/>
    <property type="match status" value="1"/>
</dbReference>
<gene>
    <name evidence="5" type="ORF">H9Q72_013477</name>
</gene>
<dbReference type="SMART" id="SM00066">
    <property type="entry name" value="GAL4"/>
    <property type="match status" value="1"/>
</dbReference>
<feature type="region of interest" description="Disordered" evidence="3">
    <location>
        <begin position="133"/>
        <end position="173"/>
    </location>
</feature>
<reference evidence="5" key="1">
    <citation type="journal article" date="2020" name="bioRxiv">
        <title>Historical genomics reveals the evolutionary mechanisms behind multiple outbreaks of the host-specific coffee wilt pathogen Fusarium xylarioides.</title>
        <authorList>
            <person name="Peck D."/>
            <person name="Nowell R.W."/>
            <person name="Flood J."/>
            <person name="Ryan M.J."/>
            <person name="Barraclough T.G."/>
        </authorList>
    </citation>
    <scope>NUCLEOTIDE SEQUENCE</scope>
    <source>
        <strain evidence="5">IMI 127659i</strain>
    </source>
</reference>
<name>A0A9P7L239_9HYPO</name>
<evidence type="ECO:0000256" key="1">
    <source>
        <dbReference type="ARBA" id="ARBA00022723"/>
    </source>
</evidence>
<dbReference type="GO" id="GO:0006351">
    <property type="term" value="P:DNA-templated transcription"/>
    <property type="evidence" value="ECO:0007669"/>
    <property type="project" value="InterPro"/>
</dbReference>
<feature type="domain" description="Zn(2)-C6 fungal-type" evidence="4">
    <location>
        <begin position="102"/>
        <end position="131"/>
    </location>
</feature>
<dbReference type="Gene3D" id="4.10.240.10">
    <property type="entry name" value="Zn(2)-C6 fungal-type DNA-binding domain"/>
    <property type="match status" value="1"/>
</dbReference>
<dbReference type="CDD" id="cd12148">
    <property type="entry name" value="fungal_TF_MHR"/>
    <property type="match status" value="1"/>
</dbReference>
<keyword evidence="6" id="KW-1185">Reference proteome</keyword>
<dbReference type="SUPFAM" id="SSF57701">
    <property type="entry name" value="Zn2/Cys6 DNA-binding domain"/>
    <property type="match status" value="1"/>
</dbReference>
<dbReference type="PANTHER" id="PTHR47431">
    <property type="entry name" value="ZN(II)2CYS6 TRANSCRIPTION FACTOR (EUROFUNG)-RELATED"/>
    <property type="match status" value="1"/>
</dbReference>
<reference evidence="5" key="2">
    <citation type="submission" date="2020-10" db="EMBL/GenBank/DDBJ databases">
        <authorList>
            <person name="Peck L.D."/>
            <person name="Nowell R.W."/>
            <person name="Flood J."/>
            <person name="Ryan M.J."/>
            <person name="Barraclough T.G."/>
        </authorList>
    </citation>
    <scope>NUCLEOTIDE SEQUENCE</scope>
    <source>
        <strain evidence="5">IMI 127659i</strain>
    </source>
</reference>
<dbReference type="Pfam" id="PF04082">
    <property type="entry name" value="Fungal_trans"/>
    <property type="match status" value="1"/>
</dbReference>
<dbReference type="Pfam" id="PF00172">
    <property type="entry name" value="Zn_clus"/>
    <property type="match status" value="1"/>
</dbReference>
<dbReference type="PROSITE" id="PS00463">
    <property type="entry name" value="ZN2_CY6_FUNGAL_1"/>
    <property type="match status" value="1"/>
</dbReference>
<evidence type="ECO:0000256" key="2">
    <source>
        <dbReference type="ARBA" id="ARBA00023242"/>
    </source>
</evidence>
<dbReference type="PROSITE" id="PS50048">
    <property type="entry name" value="ZN2_CY6_FUNGAL_2"/>
    <property type="match status" value="1"/>
</dbReference>
<feature type="region of interest" description="Disordered" evidence="3">
    <location>
        <begin position="61"/>
        <end position="99"/>
    </location>
</feature>